<accession>A0A1C6TFM1</accession>
<dbReference type="STRING" id="145854.GA0074692_5781"/>
<keyword evidence="1 4" id="KW-0808">Transferase</keyword>
<dbReference type="InterPro" id="IPR050832">
    <property type="entry name" value="Bact_Acetyltransf"/>
</dbReference>
<keyword evidence="5" id="KW-1185">Reference proteome</keyword>
<organism evidence="4 5">
    <name type="scientific">Micromonospora pallida</name>
    <dbReference type="NCBI Taxonomy" id="145854"/>
    <lineage>
        <taxon>Bacteria</taxon>
        <taxon>Bacillati</taxon>
        <taxon>Actinomycetota</taxon>
        <taxon>Actinomycetes</taxon>
        <taxon>Micromonosporales</taxon>
        <taxon>Micromonosporaceae</taxon>
        <taxon>Micromonospora</taxon>
    </lineage>
</organism>
<reference evidence="5" key="1">
    <citation type="submission" date="2016-06" db="EMBL/GenBank/DDBJ databases">
        <authorList>
            <person name="Varghese N."/>
            <person name="Submissions Spin"/>
        </authorList>
    </citation>
    <scope>NUCLEOTIDE SEQUENCE [LARGE SCALE GENOMIC DNA]</scope>
    <source>
        <strain evidence="5">DSM 43817</strain>
    </source>
</reference>
<dbReference type="PANTHER" id="PTHR43877">
    <property type="entry name" value="AMINOALKYLPHOSPHONATE N-ACETYLTRANSFERASE-RELATED-RELATED"/>
    <property type="match status" value="1"/>
</dbReference>
<dbReference type="Proteomes" id="UP000198959">
    <property type="component" value="Unassembled WGS sequence"/>
</dbReference>
<name>A0A1C6TFM1_9ACTN</name>
<evidence type="ECO:0000313" key="5">
    <source>
        <dbReference type="Proteomes" id="UP000198959"/>
    </source>
</evidence>
<gene>
    <name evidence="4" type="ORF">GA0074692_5781</name>
</gene>
<evidence type="ECO:0000313" key="4">
    <source>
        <dbReference type="EMBL" id="SCL40402.1"/>
    </source>
</evidence>
<evidence type="ECO:0000259" key="3">
    <source>
        <dbReference type="PROSITE" id="PS51186"/>
    </source>
</evidence>
<dbReference type="PROSITE" id="PS51186">
    <property type="entry name" value="GNAT"/>
    <property type="match status" value="2"/>
</dbReference>
<proteinExistence type="predicted"/>
<feature type="domain" description="N-acetyltransferase" evidence="3">
    <location>
        <begin position="50"/>
        <end position="196"/>
    </location>
</feature>
<keyword evidence="2 4" id="KW-0012">Acyltransferase</keyword>
<dbReference type="InterPro" id="IPR000182">
    <property type="entry name" value="GNAT_dom"/>
</dbReference>
<protein>
    <submittedName>
        <fullName evidence="4">L-amino acid N-acyltransferase YncA</fullName>
    </submittedName>
</protein>
<evidence type="ECO:0000256" key="2">
    <source>
        <dbReference type="ARBA" id="ARBA00023315"/>
    </source>
</evidence>
<evidence type="ECO:0000256" key="1">
    <source>
        <dbReference type="ARBA" id="ARBA00022679"/>
    </source>
</evidence>
<dbReference type="PANTHER" id="PTHR43877:SF1">
    <property type="entry name" value="ACETYLTRANSFERASE"/>
    <property type="match status" value="1"/>
</dbReference>
<dbReference type="EMBL" id="FMHW01000002">
    <property type="protein sequence ID" value="SCL40402.1"/>
    <property type="molecule type" value="Genomic_DNA"/>
</dbReference>
<sequence>MPQVVWIMWAEGRPRGRAARPGRGRARARAGNAVARGVGGPYRTGVTAPDLVRTARPDDAAGVVALRAVVHPYLVRGVESTRQMISEPPPGEEWTAFVAEVDSTVVGWVSAYRNVRTSATGSGEIAMLHVHPGHRGRGLGTALLDAALDHLAPLGLHRLRTWVSVDSLPFAEKRGFTPSRALRYALLDLRTPPPAPALPAGVRTPTLTKLEPRRLYTTYAAASADEPEDVASDALSYENWCYEVWNNVGLDRHASTAVEVDGELVAFSLVKRDGDRMWSDMTATLPAYRGRGLARLAKLAALHRAGTSGVTRAFTSNDEANAPMLAVNARLGYQPVATLWSCLRDLPAGG</sequence>
<dbReference type="InterPro" id="IPR016181">
    <property type="entry name" value="Acyl_CoA_acyltransferase"/>
</dbReference>
<dbReference type="GO" id="GO:0016747">
    <property type="term" value="F:acyltransferase activity, transferring groups other than amino-acyl groups"/>
    <property type="evidence" value="ECO:0007669"/>
    <property type="project" value="InterPro"/>
</dbReference>
<dbReference type="SUPFAM" id="SSF55729">
    <property type="entry name" value="Acyl-CoA N-acyltransferases (Nat)"/>
    <property type="match status" value="2"/>
</dbReference>
<feature type="domain" description="N-acetyltransferase" evidence="3">
    <location>
        <begin position="205"/>
        <end position="350"/>
    </location>
</feature>
<dbReference type="CDD" id="cd04301">
    <property type="entry name" value="NAT_SF"/>
    <property type="match status" value="1"/>
</dbReference>
<dbReference type="Pfam" id="PF00583">
    <property type="entry name" value="Acetyltransf_1"/>
    <property type="match status" value="2"/>
</dbReference>
<dbReference type="Gene3D" id="3.40.630.30">
    <property type="match status" value="1"/>
</dbReference>
<dbReference type="AlphaFoldDB" id="A0A1C6TFM1"/>